<evidence type="ECO:0000313" key="15">
    <source>
        <dbReference type="Proteomes" id="UP001595907"/>
    </source>
</evidence>
<accession>A0ABV8QTT2</accession>
<keyword evidence="10" id="KW-0521">NADP</keyword>
<evidence type="ECO:0000259" key="13">
    <source>
        <dbReference type="Pfam" id="PF03447"/>
    </source>
</evidence>
<protein>
    <recommendedName>
        <fullName evidence="5 10">Homoserine dehydrogenase</fullName>
        <ecNumber evidence="4 10">1.1.1.3</ecNumber>
    </recommendedName>
</protein>
<proteinExistence type="inferred from homology"/>
<keyword evidence="9 10" id="KW-0486">Methionine biosynthesis</keyword>
<keyword evidence="7 10" id="KW-0791">Threonine biosynthesis</keyword>
<comment type="caution">
    <text evidence="14">The sequence shown here is derived from an EMBL/GenBank/DDBJ whole genome shotgun (WGS) entry which is preliminary data.</text>
</comment>
<comment type="catalytic activity">
    <reaction evidence="10">
        <text>L-homoserine + NADP(+) = L-aspartate 4-semialdehyde + NADPH + H(+)</text>
        <dbReference type="Rhea" id="RHEA:15761"/>
        <dbReference type="ChEBI" id="CHEBI:15378"/>
        <dbReference type="ChEBI" id="CHEBI:57476"/>
        <dbReference type="ChEBI" id="CHEBI:57783"/>
        <dbReference type="ChEBI" id="CHEBI:58349"/>
        <dbReference type="ChEBI" id="CHEBI:537519"/>
        <dbReference type="EC" id="1.1.1.3"/>
    </reaction>
</comment>
<evidence type="ECO:0000256" key="11">
    <source>
        <dbReference type="RuleBase" id="RU004171"/>
    </source>
</evidence>
<evidence type="ECO:0000256" key="10">
    <source>
        <dbReference type="RuleBase" id="RU000579"/>
    </source>
</evidence>
<dbReference type="InterPro" id="IPR036291">
    <property type="entry name" value="NAD(P)-bd_dom_sf"/>
</dbReference>
<dbReference type="EMBL" id="JBHSCZ010000002">
    <property type="protein sequence ID" value="MFC4263514.1"/>
    <property type="molecule type" value="Genomic_DNA"/>
</dbReference>
<dbReference type="InterPro" id="IPR005106">
    <property type="entry name" value="Asp/hSer_DH_NAD-bd"/>
</dbReference>
<comment type="pathway">
    <text evidence="1 10">Amino-acid biosynthesis; L-threonine biosynthesis; L-threonine from L-aspartate: step 3/5.</text>
</comment>
<dbReference type="Pfam" id="PF03447">
    <property type="entry name" value="NAD_binding_3"/>
    <property type="match status" value="1"/>
</dbReference>
<evidence type="ECO:0000256" key="8">
    <source>
        <dbReference type="ARBA" id="ARBA00023002"/>
    </source>
</evidence>
<name>A0ABV8QTT2_9BACT</name>
<dbReference type="Proteomes" id="UP001595907">
    <property type="component" value="Unassembled WGS sequence"/>
</dbReference>
<evidence type="ECO:0000256" key="2">
    <source>
        <dbReference type="ARBA" id="ARBA00005062"/>
    </source>
</evidence>
<evidence type="ECO:0000256" key="3">
    <source>
        <dbReference type="ARBA" id="ARBA00006753"/>
    </source>
</evidence>
<dbReference type="NCBIfam" id="NF004976">
    <property type="entry name" value="PRK06349.1"/>
    <property type="match status" value="1"/>
</dbReference>
<dbReference type="InterPro" id="IPR019811">
    <property type="entry name" value="HDH_CS"/>
</dbReference>
<dbReference type="Pfam" id="PF00742">
    <property type="entry name" value="Homoserine_dh"/>
    <property type="match status" value="1"/>
</dbReference>
<organism evidence="14 15">
    <name type="scientific">Ferruginibacter yonginensis</name>
    <dbReference type="NCBI Taxonomy" id="1310416"/>
    <lineage>
        <taxon>Bacteria</taxon>
        <taxon>Pseudomonadati</taxon>
        <taxon>Bacteroidota</taxon>
        <taxon>Chitinophagia</taxon>
        <taxon>Chitinophagales</taxon>
        <taxon>Chitinophagaceae</taxon>
        <taxon>Ferruginibacter</taxon>
    </lineage>
</organism>
<dbReference type="PANTHER" id="PTHR43331:SF1">
    <property type="entry name" value="HOMOSERINE DEHYDROGENASE"/>
    <property type="match status" value="1"/>
</dbReference>
<reference evidence="15" key="1">
    <citation type="journal article" date="2019" name="Int. J. Syst. Evol. Microbiol.">
        <title>The Global Catalogue of Microorganisms (GCM) 10K type strain sequencing project: providing services to taxonomists for standard genome sequencing and annotation.</title>
        <authorList>
            <consortium name="The Broad Institute Genomics Platform"/>
            <consortium name="The Broad Institute Genome Sequencing Center for Infectious Disease"/>
            <person name="Wu L."/>
            <person name="Ma J."/>
        </authorList>
    </citation>
    <scope>NUCLEOTIDE SEQUENCE [LARGE SCALE GENOMIC DNA]</scope>
    <source>
        <strain evidence="15">CECT 8289</strain>
    </source>
</reference>
<dbReference type="EC" id="1.1.1.3" evidence="4 10"/>
<evidence type="ECO:0000256" key="5">
    <source>
        <dbReference type="ARBA" id="ARBA00013376"/>
    </source>
</evidence>
<dbReference type="PANTHER" id="PTHR43331">
    <property type="entry name" value="HOMOSERINE DEHYDROGENASE"/>
    <property type="match status" value="1"/>
</dbReference>
<evidence type="ECO:0000313" key="14">
    <source>
        <dbReference type="EMBL" id="MFC4263514.1"/>
    </source>
</evidence>
<gene>
    <name evidence="14" type="ORF">ACFOWM_11525</name>
</gene>
<dbReference type="Gene3D" id="3.30.70.260">
    <property type="match status" value="1"/>
</dbReference>
<dbReference type="SUPFAM" id="SSF51735">
    <property type="entry name" value="NAD(P)-binding Rossmann-fold domains"/>
    <property type="match status" value="1"/>
</dbReference>
<feature type="domain" description="Aspartate/homoserine dehydrogenase NAD-binding" evidence="13">
    <location>
        <begin position="13"/>
        <end position="123"/>
    </location>
</feature>
<keyword evidence="8 10" id="KW-0560">Oxidoreductase</keyword>
<dbReference type="Gene3D" id="3.30.360.10">
    <property type="entry name" value="Dihydrodipicolinate Reductase, domain 2"/>
    <property type="match status" value="1"/>
</dbReference>
<evidence type="ECO:0000256" key="6">
    <source>
        <dbReference type="ARBA" id="ARBA00022605"/>
    </source>
</evidence>
<dbReference type="PROSITE" id="PS01042">
    <property type="entry name" value="HOMOSER_DHGENASE"/>
    <property type="match status" value="1"/>
</dbReference>
<evidence type="ECO:0000256" key="1">
    <source>
        <dbReference type="ARBA" id="ARBA00005056"/>
    </source>
</evidence>
<comment type="similarity">
    <text evidence="3 11">Belongs to the homoserine dehydrogenase family.</text>
</comment>
<dbReference type="SUPFAM" id="SSF55347">
    <property type="entry name" value="Glyceraldehyde-3-phosphate dehydrogenase-like, C-terminal domain"/>
    <property type="match status" value="1"/>
</dbReference>
<keyword evidence="15" id="KW-1185">Reference proteome</keyword>
<feature type="domain" description="Homoserine dehydrogenase catalytic" evidence="12">
    <location>
        <begin position="131"/>
        <end position="309"/>
    </location>
</feature>
<keyword evidence="6 10" id="KW-0028">Amino-acid biosynthesis</keyword>
<sequence>MSNSKKLQIGLVGFGVVGKGLYDVLQATPTLQANIKKICIKNAQKKRAIDAYYFTTAINELLDDESINVIVELIDDATAAYDIVTAAFKKGKHVVSANKKMIATHFKELLLLQQQYKVAFLYEAACCAGIPIIRNLEEYYDNDLLSKVSGIVNGSTNFILSKIAAEGLTFEEALYIAQHEGFAESNPALDIEGHDAANKLTILAAHAFGTIIATHEIIYTGITQINPIINQWATQHDYTIKLLAHVIKVDDSYFAAFVLPQLVKKDSDFYNVNNEFNALETESCFADKHFFKGKGAGAFPTAAAVLSDIAALRYDYKYEYKKIQLGQQISLTYNYHLNIIITAKSLEHINLQAFTQIEVLEQTSSAVFIKGKIAAQQLIKNNWWKENGVSLVLAADAIAVLNNKVAIQSSTAAAIT</sequence>
<evidence type="ECO:0000256" key="4">
    <source>
        <dbReference type="ARBA" id="ARBA00013213"/>
    </source>
</evidence>
<evidence type="ECO:0000256" key="9">
    <source>
        <dbReference type="ARBA" id="ARBA00023167"/>
    </source>
</evidence>
<evidence type="ECO:0000256" key="7">
    <source>
        <dbReference type="ARBA" id="ARBA00022697"/>
    </source>
</evidence>
<dbReference type="RefSeq" id="WP_379710183.1">
    <property type="nucleotide sequence ID" value="NZ_JBHSCZ010000002.1"/>
</dbReference>
<comment type="pathway">
    <text evidence="2 10">Amino-acid biosynthesis; L-methionine biosynthesis via de novo pathway; L-homoserine from L-aspartate: step 3/3.</text>
</comment>
<dbReference type="InterPro" id="IPR001342">
    <property type="entry name" value="HDH_cat"/>
</dbReference>
<dbReference type="Gene3D" id="3.40.50.720">
    <property type="entry name" value="NAD(P)-binding Rossmann-like Domain"/>
    <property type="match status" value="1"/>
</dbReference>
<evidence type="ECO:0000259" key="12">
    <source>
        <dbReference type="Pfam" id="PF00742"/>
    </source>
</evidence>